<dbReference type="GO" id="GO:0006508">
    <property type="term" value="P:proteolysis"/>
    <property type="evidence" value="ECO:0007669"/>
    <property type="project" value="InterPro"/>
</dbReference>
<comment type="caution">
    <text evidence="3">Lacks conserved residue(s) required for the propagation of feature annotation.</text>
</comment>
<evidence type="ECO:0000256" key="1">
    <source>
        <dbReference type="ARBA" id="ARBA00001947"/>
    </source>
</evidence>
<dbReference type="AlphaFoldDB" id="A0A848GWD2"/>
<dbReference type="SUPFAM" id="SSF53187">
    <property type="entry name" value="Zn-dependent exopeptidases"/>
    <property type="match status" value="1"/>
</dbReference>
<organism evidence="5 6">
    <name type="scientific">Ramlibacter agri</name>
    <dbReference type="NCBI Taxonomy" id="2728837"/>
    <lineage>
        <taxon>Bacteria</taxon>
        <taxon>Pseudomonadati</taxon>
        <taxon>Pseudomonadota</taxon>
        <taxon>Betaproteobacteria</taxon>
        <taxon>Burkholderiales</taxon>
        <taxon>Comamonadaceae</taxon>
        <taxon>Ramlibacter</taxon>
    </lineage>
</organism>
<keyword evidence="6" id="KW-1185">Reference proteome</keyword>
<dbReference type="PANTHER" id="PTHR11705">
    <property type="entry name" value="PROTEASE FAMILY M14 CARBOXYPEPTIDASE A,B"/>
    <property type="match status" value="1"/>
</dbReference>
<evidence type="ECO:0000313" key="5">
    <source>
        <dbReference type="EMBL" id="NML42427.1"/>
    </source>
</evidence>
<dbReference type="Proteomes" id="UP000541185">
    <property type="component" value="Unassembled WGS sequence"/>
</dbReference>
<dbReference type="GO" id="GO:0008270">
    <property type="term" value="F:zinc ion binding"/>
    <property type="evidence" value="ECO:0007669"/>
    <property type="project" value="InterPro"/>
</dbReference>
<comment type="similarity">
    <text evidence="2 3">Belongs to the peptidase M14 family.</text>
</comment>
<dbReference type="SMART" id="SM00631">
    <property type="entry name" value="Zn_pept"/>
    <property type="match status" value="1"/>
</dbReference>
<proteinExistence type="inferred from homology"/>
<feature type="domain" description="Peptidase M14" evidence="4">
    <location>
        <begin position="1"/>
        <end position="260"/>
    </location>
</feature>
<evidence type="ECO:0000313" key="6">
    <source>
        <dbReference type="Proteomes" id="UP000541185"/>
    </source>
</evidence>
<evidence type="ECO:0000256" key="2">
    <source>
        <dbReference type="ARBA" id="ARBA00005988"/>
    </source>
</evidence>
<evidence type="ECO:0000256" key="3">
    <source>
        <dbReference type="PROSITE-ProRule" id="PRU01379"/>
    </source>
</evidence>
<dbReference type="PROSITE" id="PS52035">
    <property type="entry name" value="PEPTIDASE_M14"/>
    <property type="match status" value="1"/>
</dbReference>
<dbReference type="InterPro" id="IPR000834">
    <property type="entry name" value="Peptidase_M14"/>
</dbReference>
<reference evidence="5 6" key="1">
    <citation type="submission" date="2020-04" db="EMBL/GenBank/DDBJ databases">
        <title>Ramlibacter sp. G-1-2-2 isolated from soil.</title>
        <authorList>
            <person name="Dahal R.H."/>
        </authorList>
    </citation>
    <scope>NUCLEOTIDE SEQUENCE [LARGE SCALE GENOMIC DNA]</scope>
    <source>
        <strain evidence="5 6">G-1-2-2</strain>
    </source>
</reference>
<dbReference type="Pfam" id="PF00246">
    <property type="entry name" value="Peptidase_M14"/>
    <property type="match status" value="1"/>
</dbReference>
<comment type="caution">
    <text evidence="5">The sequence shown here is derived from an EMBL/GenBank/DDBJ whole genome shotgun (WGS) entry which is preliminary data.</text>
</comment>
<dbReference type="EMBL" id="JABBFX010000001">
    <property type="protein sequence ID" value="NML42427.1"/>
    <property type="molecule type" value="Genomic_DNA"/>
</dbReference>
<dbReference type="PANTHER" id="PTHR11705:SF119">
    <property type="entry name" value="OS02G0119300 PROTEIN"/>
    <property type="match status" value="1"/>
</dbReference>
<comment type="cofactor">
    <cofactor evidence="1">
        <name>Zn(2+)</name>
        <dbReference type="ChEBI" id="CHEBI:29105"/>
    </cofactor>
</comment>
<dbReference type="Gene3D" id="3.40.630.10">
    <property type="entry name" value="Zn peptidases"/>
    <property type="match status" value="1"/>
</dbReference>
<dbReference type="GO" id="GO:0004181">
    <property type="term" value="F:metallocarboxypeptidase activity"/>
    <property type="evidence" value="ECO:0007669"/>
    <property type="project" value="InterPro"/>
</dbReference>
<protein>
    <submittedName>
        <fullName evidence="5">Murein peptide amidase A</fullName>
    </submittedName>
</protein>
<evidence type="ECO:0000259" key="4">
    <source>
        <dbReference type="PROSITE" id="PS52035"/>
    </source>
</evidence>
<name>A0A848GWD2_9BURK</name>
<sequence length="260" mass="28793">MPPVPPCDRFVGKLPNVTRPLCEGAALKDSGARSVQGMPLYLRDVGEPNAKLRVLVIGAMHGDEPSSAAVALHWIRLASQEGMELPQAVHWRFVPMVNPDGMLATPPRRTNAHGVDLNRNFPTPNWERDAALYWQKRTGKDPRRWPGPKPASEPETRFLHEQMQSFKPNLIVSIHAPYGLLDFDGPSVPPSRLGRLYLDQVGIFPGSLGNYGGVQKGVPVVTIELPNALRTPLDAEMRQMWLDLLRWMAARVPGEGPSAR</sequence>
<dbReference type="GO" id="GO:0005615">
    <property type="term" value="C:extracellular space"/>
    <property type="evidence" value="ECO:0007669"/>
    <property type="project" value="TreeGrafter"/>
</dbReference>
<accession>A0A848GWD2</accession>
<gene>
    <name evidence="5" type="ORF">HHL11_01615</name>
</gene>